<dbReference type="SMART" id="SM00248">
    <property type="entry name" value="ANK"/>
    <property type="match status" value="4"/>
</dbReference>
<dbReference type="Pfam" id="PF13962">
    <property type="entry name" value="PGG"/>
    <property type="match status" value="1"/>
</dbReference>
<keyword evidence="2" id="KW-1133">Transmembrane helix</keyword>
<dbReference type="SUPFAM" id="SSF48403">
    <property type="entry name" value="Ankyrin repeat"/>
    <property type="match status" value="1"/>
</dbReference>
<feature type="transmembrane region" description="Helical" evidence="2">
    <location>
        <begin position="183"/>
        <end position="202"/>
    </location>
</feature>
<feature type="repeat" description="ANK" evidence="1">
    <location>
        <begin position="83"/>
        <end position="115"/>
    </location>
</feature>
<dbReference type="PANTHER" id="PTHR24177">
    <property type="entry name" value="CASKIN"/>
    <property type="match status" value="1"/>
</dbReference>
<feature type="transmembrane region" description="Helical" evidence="2">
    <location>
        <begin position="614"/>
        <end position="638"/>
    </location>
</feature>
<dbReference type="Proteomes" id="UP001652660">
    <property type="component" value="Chromosome 11c"/>
</dbReference>
<feature type="transmembrane region" description="Helical" evidence="2">
    <location>
        <begin position="154"/>
        <end position="171"/>
    </location>
</feature>
<feature type="transmembrane region" description="Helical" evidence="2">
    <location>
        <begin position="541"/>
        <end position="565"/>
    </location>
</feature>
<keyword evidence="2" id="KW-0812">Transmembrane</keyword>
<dbReference type="RefSeq" id="XP_027099441.1">
    <property type="nucleotide sequence ID" value="XM_027243640.2"/>
</dbReference>
<keyword evidence="1" id="KW-0040">ANK repeat</keyword>
<evidence type="ECO:0000256" key="1">
    <source>
        <dbReference type="PROSITE-ProRule" id="PRU00023"/>
    </source>
</evidence>
<accession>A0A6P6V9Q9</accession>
<reference evidence="4" key="1">
    <citation type="journal article" date="2025" name="Foods">
        <title>Unveiling the Microbial Signatures of Arabica Coffee Cherries: Insights into Ripeness Specific Diversity, Functional Traits, and Implications for Quality and Safety.</title>
        <authorList>
            <consortium name="RefSeq"/>
            <person name="Tenea G.N."/>
            <person name="Cifuentes V."/>
            <person name="Reyes P."/>
            <person name="Cevallos-Vallejos M."/>
        </authorList>
    </citation>
    <scope>NUCLEOTIDE SEQUENCE [LARGE SCALE GENOMIC DNA]</scope>
</reference>
<dbReference type="InterPro" id="IPR026961">
    <property type="entry name" value="PGG_dom"/>
</dbReference>
<sequence>MASSRINEDKSNRSAAYRAVLEGKKQSVETFRSFWREEGVKPLDKRGDTVLHFLAVYGNVDAFRLLLQDGLVTIENLKAKNVNGHTALHEAARFGHKDVAEIMLRTEKDLVSERNKLGETPLFVAAACGKKEVFSLLEKYIGDCMMRRNDGCTILHAAVIGGYYSLCWWNMMWDVVALNVSPFQVFALLYQTGLAIGILESYPDLAGKRNEKGKTALHLLAAKPESFRSVSAYTLNDLGRKSLIPLHILRAIIYWCIPVLNKESQPVNSAEEPSNSASIHKLDRSSSVNYILGCPWLKEIDDAKQSHAVALMLAERLIRREDWSHYVHTEDKDHEGSQFGISSEKKSRMPDPLIQATRLGIIEVVQEILSVYPEAAYTIDGKGRNILQIAVQEKKWFLYDYLMTSSTNMEMMLSDIDHEGNSIIHLAARLESPPSTPPGVFQQMMWEVLWFKRVQYDCYPYLWELQNSDGRTAKQVFETKHASLRESAEKTVKELANAALIVSVLIGTVNFAAIFTVPGGFDQTTGEAILLKNRRWEFGLLMFYLASGLFSALFTMGPLLAIVNMRFETEDFYVPLPFYYVTVVIAFFYSAVFTIVAAGQALLVQKVVITDDRLLAVTSFFICCLLALVLMDTSYLMFDYVYYLIRYSLSYRGQES</sequence>
<evidence type="ECO:0000313" key="5">
    <source>
        <dbReference type="RefSeq" id="XP_027099441.1"/>
    </source>
</evidence>
<evidence type="ECO:0000259" key="3">
    <source>
        <dbReference type="Pfam" id="PF13962"/>
    </source>
</evidence>
<dbReference type="AlphaFoldDB" id="A0A6P6V9Q9"/>
<proteinExistence type="predicted"/>
<gene>
    <name evidence="5" type="primary">LOC113718733</name>
</gene>
<keyword evidence="4" id="KW-1185">Reference proteome</keyword>
<dbReference type="PROSITE" id="PS50297">
    <property type="entry name" value="ANK_REP_REGION"/>
    <property type="match status" value="2"/>
</dbReference>
<reference evidence="5" key="2">
    <citation type="submission" date="2025-08" db="UniProtKB">
        <authorList>
            <consortium name="RefSeq"/>
        </authorList>
    </citation>
    <scope>IDENTIFICATION</scope>
    <source>
        <tissue evidence="5">Leaves</tissue>
    </source>
</reference>
<dbReference type="InterPro" id="IPR036770">
    <property type="entry name" value="Ankyrin_rpt-contain_sf"/>
</dbReference>
<evidence type="ECO:0000256" key="2">
    <source>
        <dbReference type="SAM" id="Phobius"/>
    </source>
</evidence>
<feature type="repeat" description="ANK" evidence="1">
    <location>
        <begin position="46"/>
        <end position="70"/>
    </location>
</feature>
<dbReference type="GO" id="GO:0016020">
    <property type="term" value="C:membrane"/>
    <property type="evidence" value="ECO:0007669"/>
    <property type="project" value="TreeGrafter"/>
</dbReference>
<name>A0A6P6V9Q9_COFAR</name>
<feature type="domain" description="PGG" evidence="3">
    <location>
        <begin position="490"/>
        <end position="596"/>
    </location>
</feature>
<keyword evidence="2" id="KW-0472">Membrane</keyword>
<dbReference type="Gene3D" id="1.25.40.20">
    <property type="entry name" value="Ankyrin repeat-containing domain"/>
    <property type="match status" value="2"/>
</dbReference>
<dbReference type="PANTHER" id="PTHR24177:SF365">
    <property type="entry name" value="ANKYRIN REPEAT-CONTAINING PROTEIN NPR4-LIKE ISOFORM X1"/>
    <property type="match status" value="1"/>
</dbReference>
<dbReference type="OrthoDB" id="1923662at2759"/>
<dbReference type="InterPro" id="IPR002110">
    <property type="entry name" value="Ankyrin_rpt"/>
</dbReference>
<protein>
    <submittedName>
        <fullName evidence="5">Uncharacterized protein isoform X1</fullName>
    </submittedName>
</protein>
<dbReference type="Pfam" id="PF12796">
    <property type="entry name" value="Ank_2"/>
    <property type="match status" value="1"/>
</dbReference>
<dbReference type="GeneID" id="113718733"/>
<evidence type="ECO:0000313" key="4">
    <source>
        <dbReference type="Proteomes" id="UP001652660"/>
    </source>
</evidence>
<feature type="transmembrane region" description="Helical" evidence="2">
    <location>
        <begin position="577"/>
        <end position="602"/>
    </location>
</feature>
<feature type="transmembrane region" description="Helical" evidence="2">
    <location>
        <begin position="495"/>
        <end position="521"/>
    </location>
</feature>
<dbReference type="PROSITE" id="PS50088">
    <property type="entry name" value="ANK_REPEAT"/>
    <property type="match status" value="2"/>
</dbReference>
<organism evidence="4 5">
    <name type="scientific">Coffea arabica</name>
    <name type="common">Arabian coffee</name>
    <dbReference type="NCBI Taxonomy" id="13443"/>
    <lineage>
        <taxon>Eukaryota</taxon>
        <taxon>Viridiplantae</taxon>
        <taxon>Streptophyta</taxon>
        <taxon>Embryophyta</taxon>
        <taxon>Tracheophyta</taxon>
        <taxon>Spermatophyta</taxon>
        <taxon>Magnoliopsida</taxon>
        <taxon>eudicotyledons</taxon>
        <taxon>Gunneridae</taxon>
        <taxon>Pentapetalae</taxon>
        <taxon>asterids</taxon>
        <taxon>lamiids</taxon>
        <taxon>Gentianales</taxon>
        <taxon>Rubiaceae</taxon>
        <taxon>Ixoroideae</taxon>
        <taxon>Gardenieae complex</taxon>
        <taxon>Bertiereae - Coffeeae clade</taxon>
        <taxon>Coffeeae</taxon>
        <taxon>Coffea</taxon>
    </lineage>
</organism>